<keyword evidence="2" id="KW-1185">Reference proteome</keyword>
<evidence type="ECO:0000313" key="1">
    <source>
        <dbReference type="EMBL" id="ABW30880.1"/>
    </source>
</evidence>
<sequence>MQIDFHNGVTYIVARLAGFDHPEADVIAHCAQYVDDATNSGLIRFNNGTVFNHISSAHKLLDYRNFRQLANYQVWIPFHFLPGNEGLAAHQNPNGTFINKLICRPNSHVAQDMLRECIQLHQTHHGLYRLGIAMHVYADTWAHQGFAGVNHQVNEATKLIDSRGNLDRKFTKKVKSYFKKNLVDNLTGHLLSEVFPLGHGAVLGHPDKPFLKWGYTNGLNEKIIRNNPTDYLEAADHMCQWLRRYRLGDPNALVPGLPAADKAVIAEHLQSIHHKDDEVRYRQWLDIINQGRFSFGSAHLSYIHKGIGSWKHDAIGTEAFLDTGEEVFQYYPSFLESHWKRFHEALIAHRSYIVDTLLPQYDIHVGGNKAVKLTR</sequence>
<dbReference type="AlphaFoldDB" id="B0C1P6"/>
<dbReference type="KEGG" id="amr:AM1_5942"/>
<accession>B0C1P6</accession>
<protein>
    <submittedName>
        <fullName evidence="1">Uncharacterized protein</fullName>
    </submittedName>
</protein>
<dbReference type="OrthoDB" id="569000at2"/>
<reference evidence="1 2" key="1">
    <citation type="journal article" date="2008" name="Proc. Natl. Acad. Sci. U.S.A.">
        <title>Niche adaptation and genome expansion in the chlorophyll d-producing cyanobacterium Acaryochloris marina.</title>
        <authorList>
            <person name="Swingley W.D."/>
            <person name="Chen M."/>
            <person name="Cheung P.C."/>
            <person name="Conrad A.L."/>
            <person name="Dejesa L.C."/>
            <person name="Hao J."/>
            <person name="Honchak B.M."/>
            <person name="Karbach L.E."/>
            <person name="Kurdoglu A."/>
            <person name="Lahiri S."/>
            <person name="Mastrian S.D."/>
            <person name="Miyashita H."/>
            <person name="Page L."/>
            <person name="Ramakrishna P."/>
            <person name="Satoh S."/>
            <person name="Sattley W.M."/>
            <person name="Shimada Y."/>
            <person name="Taylor H.L."/>
            <person name="Tomo T."/>
            <person name="Tsuchiya T."/>
            <person name="Wang Z.T."/>
            <person name="Raymond J."/>
            <person name="Mimuro M."/>
            <person name="Blankenship R.E."/>
            <person name="Touchman J.W."/>
        </authorList>
    </citation>
    <scope>NUCLEOTIDE SEQUENCE [LARGE SCALE GENOMIC DNA]</scope>
    <source>
        <strain evidence="2">MBIC 11017</strain>
    </source>
</reference>
<dbReference type="RefSeq" id="WP_012166082.1">
    <property type="nucleotide sequence ID" value="NC_009925.1"/>
</dbReference>
<gene>
    <name evidence="1" type="ordered locus">AM1_5942</name>
</gene>
<dbReference type="InterPro" id="IPR046653">
    <property type="entry name" value="DUF6765"/>
</dbReference>
<dbReference type="eggNOG" id="ENOG502Z8IF">
    <property type="taxonomic scope" value="Bacteria"/>
</dbReference>
<organism evidence="1 2">
    <name type="scientific">Acaryochloris marina (strain MBIC 11017)</name>
    <dbReference type="NCBI Taxonomy" id="329726"/>
    <lineage>
        <taxon>Bacteria</taxon>
        <taxon>Bacillati</taxon>
        <taxon>Cyanobacteriota</taxon>
        <taxon>Cyanophyceae</taxon>
        <taxon>Acaryochloridales</taxon>
        <taxon>Acaryochloridaceae</taxon>
        <taxon>Acaryochloris</taxon>
    </lineage>
</organism>
<dbReference type="STRING" id="329726.AM1_5942"/>
<evidence type="ECO:0000313" key="2">
    <source>
        <dbReference type="Proteomes" id="UP000000268"/>
    </source>
</evidence>
<dbReference type="HOGENOM" id="CLU_062570_0_0_3"/>
<dbReference type="EMBL" id="CP000828">
    <property type="protein sequence ID" value="ABW30880.1"/>
    <property type="molecule type" value="Genomic_DNA"/>
</dbReference>
<dbReference type="Pfam" id="PF20551">
    <property type="entry name" value="DUF6765"/>
    <property type="match status" value="1"/>
</dbReference>
<proteinExistence type="predicted"/>
<name>B0C1P6_ACAM1</name>
<dbReference type="Proteomes" id="UP000000268">
    <property type="component" value="Chromosome"/>
</dbReference>